<dbReference type="PANTHER" id="PTHR12001">
    <property type="entry name" value="GERANYLGERANYL PYROPHOSPHATE SYNTHASE"/>
    <property type="match status" value="1"/>
</dbReference>
<comment type="similarity">
    <text evidence="2 6">Belongs to the FPP/GGPP synthase family.</text>
</comment>
<dbReference type="Gene3D" id="1.10.600.10">
    <property type="entry name" value="Farnesyl Diphosphate Synthase"/>
    <property type="match status" value="1"/>
</dbReference>
<evidence type="ECO:0000256" key="3">
    <source>
        <dbReference type="ARBA" id="ARBA00022679"/>
    </source>
</evidence>
<comment type="cofactor">
    <cofactor evidence="1">
        <name>Mg(2+)</name>
        <dbReference type="ChEBI" id="CHEBI:18420"/>
    </cofactor>
</comment>
<dbReference type="PROSITE" id="PS00444">
    <property type="entry name" value="POLYPRENYL_SYNTHASE_2"/>
    <property type="match status" value="1"/>
</dbReference>
<dbReference type="GO" id="GO:0046872">
    <property type="term" value="F:metal ion binding"/>
    <property type="evidence" value="ECO:0007669"/>
    <property type="project" value="UniProtKB-KW"/>
</dbReference>
<dbReference type="GO" id="GO:0004311">
    <property type="term" value="F:geranylgeranyl diphosphate synthase activity"/>
    <property type="evidence" value="ECO:0007669"/>
    <property type="project" value="UniProtKB-EC"/>
</dbReference>
<dbReference type="Proteomes" id="UP000029014">
    <property type="component" value="Unassembled WGS sequence"/>
</dbReference>
<keyword evidence="5" id="KW-0460">Magnesium</keyword>
<evidence type="ECO:0000256" key="4">
    <source>
        <dbReference type="ARBA" id="ARBA00022723"/>
    </source>
</evidence>
<keyword evidence="4" id="KW-0479">Metal-binding</keyword>
<dbReference type="eggNOG" id="COG0142">
    <property type="taxonomic scope" value="Bacteria"/>
</dbReference>
<evidence type="ECO:0000256" key="1">
    <source>
        <dbReference type="ARBA" id="ARBA00001946"/>
    </source>
</evidence>
<evidence type="ECO:0000256" key="2">
    <source>
        <dbReference type="ARBA" id="ARBA00006706"/>
    </source>
</evidence>
<dbReference type="GO" id="GO:0008299">
    <property type="term" value="P:isoprenoid biosynthetic process"/>
    <property type="evidence" value="ECO:0007669"/>
    <property type="project" value="InterPro"/>
</dbReference>
<dbReference type="InterPro" id="IPR000092">
    <property type="entry name" value="Polyprenyl_synt"/>
</dbReference>
<sequence>MSSIPDRSDIERHSIELIRRHTPARPYGGHSDVCSRVLAAVESQASASTIGGKRLRARLALAAHSALGSGTSSAMLDLACAIEIFQTAALIHDDIIDDSDLRRGRPSAHKALGDELGDPRIGRGLGLMMGDVLATCSIDVAADASRSLPNGQEIVSSFLAMQRDVGMGQVLDLAVELAPLSEPDRLAQASLNVFRWKTASYTTIAPLELGFLASGSLDPASCARAAHAIGEPLGVAFQLEDDLLDVVGTSSATGKPVGGDIREGKRTVLLADAIDAATPSDRATLIGMFDKDARTDDDVETTIRLFHDTGALDRSRRRISALWSHAVRELDALGLEGSKRDLMRKSCMDFMPMMMDAKNDPQQPLD</sequence>
<dbReference type="EMBL" id="JGZD01000010">
    <property type="protein sequence ID" value="KFI72054.1"/>
    <property type="molecule type" value="Genomic_DNA"/>
</dbReference>
<dbReference type="SUPFAM" id="SSF48576">
    <property type="entry name" value="Terpenoid synthases"/>
    <property type="match status" value="1"/>
</dbReference>
<comment type="caution">
    <text evidence="7">The sequence shown here is derived from an EMBL/GenBank/DDBJ whole genome shotgun (WGS) entry which is preliminary data.</text>
</comment>
<dbReference type="PROSITE" id="PS00723">
    <property type="entry name" value="POLYPRENYL_SYNTHASE_1"/>
    <property type="match status" value="1"/>
</dbReference>
<dbReference type="RefSeq" id="WP_022861010.1">
    <property type="nucleotide sequence ID" value="NZ_JGZD01000010.1"/>
</dbReference>
<dbReference type="InterPro" id="IPR008949">
    <property type="entry name" value="Isoprenoid_synthase_dom_sf"/>
</dbReference>
<reference evidence="7 8" key="1">
    <citation type="submission" date="2014-03" db="EMBL/GenBank/DDBJ databases">
        <title>Genomics of Bifidobacteria.</title>
        <authorList>
            <person name="Ventura M."/>
            <person name="Milani C."/>
            <person name="Lugli G.A."/>
        </authorList>
    </citation>
    <scope>NUCLEOTIDE SEQUENCE [LARGE SCALE GENOMIC DNA]</scope>
    <source>
        <strain evidence="7 8">LMG 11592</strain>
    </source>
</reference>
<dbReference type="InterPro" id="IPR033749">
    <property type="entry name" value="Polyprenyl_synt_CS"/>
</dbReference>
<organism evidence="7 8">
    <name type="scientific">Bifidobacterium minimum</name>
    <dbReference type="NCBI Taxonomy" id="1693"/>
    <lineage>
        <taxon>Bacteria</taxon>
        <taxon>Bacillati</taxon>
        <taxon>Actinomycetota</taxon>
        <taxon>Actinomycetes</taxon>
        <taxon>Bifidobacteriales</taxon>
        <taxon>Bifidobacteriaceae</taxon>
        <taxon>Bifidobacterium</taxon>
    </lineage>
</organism>
<dbReference type="STRING" id="1693.BMIN_1591"/>
<keyword evidence="3 6" id="KW-0808">Transferase</keyword>
<keyword evidence="8" id="KW-1185">Reference proteome</keyword>
<protein>
    <submittedName>
        <fullName evidence="7">Polyprenyl synthetase</fullName>
        <ecNumber evidence="7">2.5.1.29</ecNumber>
    </submittedName>
</protein>
<gene>
    <name evidence="7" type="ORF">BMIN_1591</name>
</gene>
<evidence type="ECO:0000313" key="7">
    <source>
        <dbReference type="EMBL" id="KFI72054.1"/>
    </source>
</evidence>
<dbReference type="PANTHER" id="PTHR12001:SF85">
    <property type="entry name" value="SHORT CHAIN ISOPRENYL DIPHOSPHATE SYNTHASE"/>
    <property type="match status" value="1"/>
</dbReference>
<dbReference type="AlphaFoldDB" id="A0A087BM04"/>
<dbReference type="Pfam" id="PF00348">
    <property type="entry name" value="polyprenyl_synt"/>
    <property type="match status" value="1"/>
</dbReference>
<evidence type="ECO:0000256" key="5">
    <source>
        <dbReference type="ARBA" id="ARBA00022842"/>
    </source>
</evidence>
<name>A0A087BM04_9BIFI</name>
<accession>A0A087BM04</accession>
<evidence type="ECO:0000256" key="6">
    <source>
        <dbReference type="RuleBase" id="RU004466"/>
    </source>
</evidence>
<evidence type="ECO:0000313" key="8">
    <source>
        <dbReference type="Proteomes" id="UP000029014"/>
    </source>
</evidence>
<dbReference type="SFLD" id="SFLDS00005">
    <property type="entry name" value="Isoprenoid_Synthase_Type_I"/>
    <property type="match status" value="1"/>
</dbReference>
<proteinExistence type="inferred from homology"/>
<dbReference type="EC" id="2.5.1.29" evidence="7"/>